<gene>
    <name evidence="2" type="ORF">CSSPTR1EN2_LOCUS5137</name>
</gene>
<sequence length="131" mass="13236">MFGRRKARAAANQQEYAATTGGAPGVDGSGYDAAAGVPAGGGADYVQQPQYVDQNGGPLGNNNNAGIQKPGGYGGGNGYDNNQGYVAGPDGGDNYDPQRKKKNSAANKCAACFVACWAVTWPCHGPCCCGL</sequence>
<evidence type="ECO:0000313" key="2">
    <source>
        <dbReference type="EMBL" id="CAK9199839.1"/>
    </source>
</evidence>
<protein>
    <submittedName>
        <fullName evidence="2">Uncharacterized protein</fullName>
    </submittedName>
</protein>
<evidence type="ECO:0000313" key="3">
    <source>
        <dbReference type="Proteomes" id="UP001497512"/>
    </source>
</evidence>
<name>A0ABP0TLU1_9BRYO</name>
<evidence type="ECO:0000256" key="1">
    <source>
        <dbReference type="SAM" id="MobiDB-lite"/>
    </source>
</evidence>
<dbReference type="EMBL" id="OZ019904">
    <property type="protein sequence ID" value="CAK9199839.1"/>
    <property type="molecule type" value="Genomic_DNA"/>
</dbReference>
<keyword evidence="3" id="KW-1185">Reference proteome</keyword>
<feature type="compositionally biased region" description="Gly residues" evidence="1">
    <location>
        <begin position="69"/>
        <end position="78"/>
    </location>
</feature>
<organism evidence="2 3">
    <name type="scientific">Sphagnum troendelagicum</name>
    <dbReference type="NCBI Taxonomy" id="128251"/>
    <lineage>
        <taxon>Eukaryota</taxon>
        <taxon>Viridiplantae</taxon>
        <taxon>Streptophyta</taxon>
        <taxon>Embryophyta</taxon>
        <taxon>Bryophyta</taxon>
        <taxon>Sphagnophytina</taxon>
        <taxon>Sphagnopsida</taxon>
        <taxon>Sphagnales</taxon>
        <taxon>Sphagnaceae</taxon>
        <taxon>Sphagnum</taxon>
    </lineage>
</organism>
<dbReference type="Proteomes" id="UP001497512">
    <property type="component" value="Chromosome 12"/>
</dbReference>
<accession>A0ABP0TLU1</accession>
<feature type="compositionally biased region" description="Low complexity" evidence="1">
    <location>
        <begin position="9"/>
        <end position="18"/>
    </location>
</feature>
<feature type="region of interest" description="Disordered" evidence="1">
    <location>
        <begin position="1"/>
        <end position="101"/>
    </location>
</feature>
<reference evidence="2" key="1">
    <citation type="submission" date="2024-02" db="EMBL/GenBank/DDBJ databases">
        <authorList>
            <consortium name="ELIXIR-Norway"/>
            <consortium name="Elixir Norway"/>
        </authorList>
    </citation>
    <scope>NUCLEOTIDE SEQUENCE</scope>
</reference>
<proteinExistence type="predicted"/>